<dbReference type="InterPro" id="IPR014044">
    <property type="entry name" value="CAP_dom"/>
</dbReference>
<feature type="domain" description="SCP" evidence="2">
    <location>
        <begin position="107"/>
        <end position="245"/>
    </location>
</feature>
<dbReference type="PANTHER" id="PTHR10334">
    <property type="entry name" value="CYSTEINE-RICH SECRETORY PROTEIN-RELATED"/>
    <property type="match status" value="1"/>
</dbReference>
<name>A0A813RGI8_ADIRI</name>
<dbReference type="SUPFAM" id="SSF55797">
    <property type="entry name" value="PR-1-like"/>
    <property type="match status" value="1"/>
</dbReference>
<dbReference type="CDD" id="cd05382">
    <property type="entry name" value="CAP_GAPR1-like"/>
    <property type="match status" value="1"/>
</dbReference>
<feature type="transmembrane region" description="Helical" evidence="1">
    <location>
        <begin position="16"/>
        <end position="41"/>
    </location>
</feature>
<gene>
    <name evidence="3" type="ORF">EDS130_LOCUS3808</name>
    <name evidence="4" type="ORF">XAT740_LOCUS18323</name>
</gene>
<dbReference type="Pfam" id="PF00188">
    <property type="entry name" value="CAP"/>
    <property type="match status" value="1"/>
</dbReference>
<evidence type="ECO:0000256" key="1">
    <source>
        <dbReference type="SAM" id="Phobius"/>
    </source>
</evidence>
<protein>
    <recommendedName>
        <fullName evidence="2">SCP domain-containing protein</fullName>
    </recommendedName>
</protein>
<comment type="caution">
    <text evidence="3">The sequence shown here is derived from an EMBL/GenBank/DDBJ whole genome shotgun (WGS) entry which is preliminary data.</text>
</comment>
<dbReference type="InterPro" id="IPR035940">
    <property type="entry name" value="CAP_sf"/>
</dbReference>
<dbReference type="Proteomes" id="UP000663828">
    <property type="component" value="Unassembled WGS sequence"/>
</dbReference>
<evidence type="ECO:0000313" key="6">
    <source>
        <dbReference type="Proteomes" id="UP000663852"/>
    </source>
</evidence>
<accession>A0A813RGI8</accession>
<reference evidence="3" key="1">
    <citation type="submission" date="2021-02" db="EMBL/GenBank/DDBJ databases">
        <authorList>
            <person name="Nowell W R."/>
        </authorList>
    </citation>
    <scope>NUCLEOTIDE SEQUENCE</scope>
</reference>
<evidence type="ECO:0000259" key="2">
    <source>
        <dbReference type="SMART" id="SM00198"/>
    </source>
</evidence>
<dbReference type="EMBL" id="CAJNOJ010000010">
    <property type="protein sequence ID" value="CAF0780615.1"/>
    <property type="molecule type" value="Genomic_DNA"/>
</dbReference>
<dbReference type="SMART" id="SM00198">
    <property type="entry name" value="SCP"/>
    <property type="match status" value="1"/>
</dbReference>
<dbReference type="AlphaFoldDB" id="A0A813RGI8"/>
<keyword evidence="5" id="KW-1185">Reference proteome</keyword>
<dbReference type="PRINTS" id="PR00837">
    <property type="entry name" value="V5TPXLIKE"/>
</dbReference>
<dbReference type="OrthoDB" id="337038at2759"/>
<dbReference type="Gene3D" id="3.40.33.10">
    <property type="entry name" value="CAP"/>
    <property type="match status" value="1"/>
</dbReference>
<dbReference type="InterPro" id="IPR034113">
    <property type="entry name" value="SCP_GAPR1-like"/>
</dbReference>
<dbReference type="EMBL" id="CAJNOR010001220">
    <property type="protein sequence ID" value="CAF1100461.1"/>
    <property type="molecule type" value="Genomic_DNA"/>
</dbReference>
<keyword evidence="1" id="KW-1133">Transmembrane helix</keyword>
<evidence type="ECO:0000313" key="3">
    <source>
        <dbReference type="EMBL" id="CAF0780615.1"/>
    </source>
</evidence>
<keyword evidence="1" id="KW-0472">Membrane</keyword>
<dbReference type="InterPro" id="IPR001283">
    <property type="entry name" value="CRISP-related"/>
</dbReference>
<proteinExistence type="predicted"/>
<evidence type="ECO:0000313" key="5">
    <source>
        <dbReference type="Proteomes" id="UP000663828"/>
    </source>
</evidence>
<sequence length="256" mass="29118">MGLTATQMSLCFQSYWYMWLTNGLAGLIFIGINIGVAAFFLRKFQLKKQASAYERTPQVADSSKRPFSASEIQTYEDPYADPYAGNISRASSRKSPMYPGASEDNEEFTESTLKLLNGYRARHSAEPLTVNEQLCEIAQRWAEQMARTGKLEHSPAEMRNFGRQTLGENFGASFQAELTGDKMVRKWMKESKRYMYGFDGRKDTENFTQSVWQGSREIGVGRARSEDGNWWYGVVVFDPPGNIPNQYSNNVLLPKE</sequence>
<organism evidence="3 6">
    <name type="scientific">Adineta ricciae</name>
    <name type="common">Rotifer</name>
    <dbReference type="NCBI Taxonomy" id="249248"/>
    <lineage>
        <taxon>Eukaryota</taxon>
        <taxon>Metazoa</taxon>
        <taxon>Spiralia</taxon>
        <taxon>Gnathifera</taxon>
        <taxon>Rotifera</taxon>
        <taxon>Eurotatoria</taxon>
        <taxon>Bdelloidea</taxon>
        <taxon>Adinetida</taxon>
        <taxon>Adinetidae</taxon>
        <taxon>Adineta</taxon>
    </lineage>
</organism>
<keyword evidence="1" id="KW-0812">Transmembrane</keyword>
<evidence type="ECO:0000313" key="4">
    <source>
        <dbReference type="EMBL" id="CAF1100461.1"/>
    </source>
</evidence>
<dbReference type="Proteomes" id="UP000663852">
    <property type="component" value="Unassembled WGS sequence"/>
</dbReference>